<dbReference type="EMBL" id="JBEDUW010000007">
    <property type="protein sequence ID" value="KAK9911125.1"/>
    <property type="molecule type" value="Genomic_DNA"/>
</dbReference>
<proteinExistence type="predicted"/>
<dbReference type="AlphaFoldDB" id="A0AAW1VXB8"/>
<name>A0AAW1VXB8_RUBAR</name>
<accession>A0AAW1VXB8</accession>
<reference evidence="1 2" key="1">
    <citation type="journal article" date="2023" name="G3 (Bethesda)">
        <title>A chromosome-length genome assembly and annotation of blackberry (Rubus argutus, cv. 'Hillquist').</title>
        <authorList>
            <person name="Bruna T."/>
            <person name="Aryal R."/>
            <person name="Dudchenko O."/>
            <person name="Sargent D.J."/>
            <person name="Mead D."/>
            <person name="Buti M."/>
            <person name="Cavallini A."/>
            <person name="Hytonen T."/>
            <person name="Andres J."/>
            <person name="Pham M."/>
            <person name="Weisz D."/>
            <person name="Mascagni F."/>
            <person name="Usai G."/>
            <person name="Natali L."/>
            <person name="Bassil N."/>
            <person name="Fernandez G.E."/>
            <person name="Lomsadze A."/>
            <person name="Armour M."/>
            <person name="Olukolu B."/>
            <person name="Poorten T."/>
            <person name="Britton C."/>
            <person name="Davik J."/>
            <person name="Ashrafi H."/>
            <person name="Aiden E.L."/>
            <person name="Borodovsky M."/>
            <person name="Worthington M."/>
        </authorList>
    </citation>
    <scope>NUCLEOTIDE SEQUENCE [LARGE SCALE GENOMIC DNA]</scope>
    <source>
        <strain evidence="1">PI 553951</strain>
    </source>
</reference>
<evidence type="ECO:0000313" key="2">
    <source>
        <dbReference type="Proteomes" id="UP001457282"/>
    </source>
</evidence>
<gene>
    <name evidence="1" type="ORF">M0R45_035048</name>
</gene>
<protein>
    <submittedName>
        <fullName evidence="1">Uncharacterized protein</fullName>
    </submittedName>
</protein>
<evidence type="ECO:0000313" key="1">
    <source>
        <dbReference type="EMBL" id="KAK9911125.1"/>
    </source>
</evidence>
<comment type="caution">
    <text evidence="1">The sequence shown here is derived from an EMBL/GenBank/DDBJ whole genome shotgun (WGS) entry which is preliminary data.</text>
</comment>
<dbReference type="Proteomes" id="UP001457282">
    <property type="component" value="Unassembled WGS sequence"/>
</dbReference>
<organism evidence="1 2">
    <name type="scientific">Rubus argutus</name>
    <name type="common">Southern blackberry</name>
    <dbReference type="NCBI Taxonomy" id="59490"/>
    <lineage>
        <taxon>Eukaryota</taxon>
        <taxon>Viridiplantae</taxon>
        <taxon>Streptophyta</taxon>
        <taxon>Embryophyta</taxon>
        <taxon>Tracheophyta</taxon>
        <taxon>Spermatophyta</taxon>
        <taxon>Magnoliopsida</taxon>
        <taxon>eudicotyledons</taxon>
        <taxon>Gunneridae</taxon>
        <taxon>Pentapetalae</taxon>
        <taxon>rosids</taxon>
        <taxon>fabids</taxon>
        <taxon>Rosales</taxon>
        <taxon>Rosaceae</taxon>
        <taxon>Rosoideae</taxon>
        <taxon>Rosoideae incertae sedis</taxon>
        <taxon>Rubus</taxon>
    </lineage>
</organism>
<sequence>MPALLSSFIFFPSPNQQHPLPPQASLLPPPQQLSFRAPQAPQLLLSPQVSLFSCRIFLSCSISLHRSPIAKCPPPKLPKPLGPLLPEQGKAF</sequence>
<keyword evidence="2" id="KW-1185">Reference proteome</keyword>